<dbReference type="AlphaFoldDB" id="A0A2H1GKZ9"/>
<dbReference type="Proteomes" id="UP000245764">
    <property type="component" value="Chromosome 6"/>
</dbReference>
<evidence type="ECO:0000256" key="1">
    <source>
        <dbReference type="SAM" id="MobiDB-lite"/>
    </source>
</evidence>
<dbReference type="EMBL" id="LT854258">
    <property type="protein sequence ID" value="SMR54254.1"/>
    <property type="molecule type" value="Genomic_DNA"/>
</dbReference>
<proteinExistence type="predicted"/>
<accession>A0A2H1GKZ9</accession>
<feature type="compositionally biased region" description="Acidic residues" evidence="1">
    <location>
        <begin position="209"/>
        <end position="229"/>
    </location>
</feature>
<protein>
    <submittedName>
        <fullName evidence="2">Uncharacterized protein</fullName>
    </submittedName>
</protein>
<name>A0A2H1GKZ9_ZYMTR</name>
<sequence>MLTGLNFHDTTTPTSLNLGIAAYNKHTPSTSMTTNDITAAARPGHMAQMNGAQVATPTITQTLINGPRTFDLDAAGNIAPKQRWIQVAEDKVNNTAGKLVKVRIGARLKECTDDQAMQPADVHYGYMDDVSDLVFLIDPPLNKNELEHLIATDTQPNLVWIEKLQAPSTYRLVSDPYKNCDAFTRANIIINAWVKQYTPVGEAWPQYDLDGDEEDGEDDGGDDDNDEDQ</sequence>
<evidence type="ECO:0000313" key="2">
    <source>
        <dbReference type="EMBL" id="SMR54254.1"/>
    </source>
</evidence>
<gene>
    <name evidence="2" type="ORF">ZT1E4_G7014</name>
</gene>
<organism evidence="2 3">
    <name type="scientific">Zymoseptoria tritici ST99CH_1E4</name>
    <dbReference type="NCBI Taxonomy" id="1276532"/>
    <lineage>
        <taxon>Eukaryota</taxon>
        <taxon>Fungi</taxon>
        <taxon>Dikarya</taxon>
        <taxon>Ascomycota</taxon>
        <taxon>Pezizomycotina</taxon>
        <taxon>Dothideomycetes</taxon>
        <taxon>Dothideomycetidae</taxon>
        <taxon>Mycosphaerellales</taxon>
        <taxon>Mycosphaerellaceae</taxon>
        <taxon>Zymoseptoria</taxon>
    </lineage>
</organism>
<reference evidence="3" key="1">
    <citation type="submission" date="2017-05" db="EMBL/GenBank/DDBJ databases">
        <authorList>
            <person name="Song R."/>
            <person name="Chenine A.L."/>
            <person name="Ruprecht R.M."/>
        </authorList>
    </citation>
    <scope>NUCLEOTIDE SEQUENCE [LARGE SCALE GENOMIC DNA]</scope>
</reference>
<evidence type="ECO:0000313" key="3">
    <source>
        <dbReference type="Proteomes" id="UP000245764"/>
    </source>
</evidence>
<feature type="region of interest" description="Disordered" evidence="1">
    <location>
        <begin position="204"/>
        <end position="229"/>
    </location>
</feature>